<dbReference type="PANTHER" id="PTHR43424">
    <property type="entry name" value="LOCUS PUTATIVE PROTEIN 1-RELATED"/>
    <property type="match status" value="1"/>
</dbReference>
<feature type="transmembrane region" description="Helical" evidence="5">
    <location>
        <begin position="328"/>
        <end position="348"/>
    </location>
</feature>
<feature type="transmembrane region" description="Helical" evidence="5">
    <location>
        <begin position="360"/>
        <end position="378"/>
    </location>
</feature>
<dbReference type="KEGG" id="ope:PU634_03895"/>
<evidence type="ECO:0000256" key="2">
    <source>
        <dbReference type="ARBA" id="ARBA00022692"/>
    </source>
</evidence>
<feature type="transmembrane region" description="Helical" evidence="5">
    <location>
        <begin position="285"/>
        <end position="316"/>
    </location>
</feature>
<organism evidence="6 7">
    <name type="scientific">Oceanimonas pelagia</name>
    <dbReference type="NCBI Taxonomy" id="3028314"/>
    <lineage>
        <taxon>Bacteria</taxon>
        <taxon>Pseudomonadati</taxon>
        <taxon>Pseudomonadota</taxon>
        <taxon>Gammaproteobacteria</taxon>
        <taxon>Aeromonadales</taxon>
        <taxon>Aeromonadaceae</taxon>
        <taxon>Oceanimonas</taxon>
    </lineage>
</organism>
<feature type="transmembrane region" description="Helical" evidence="5">
    <location>
        <begin position="254"/>
        <end position="273"/>
    </location>
</feature>
<dbReference type="GO" id="GO:0016020">
    <property type="term" value="C:membrane"/>
    <property type="evidence" value="ECO:0007669"/>
    <property type="project" value="UniProtKB-SubCell"/>
</dbReference>
<feature type="transmembrane region" description="Helical" evidence="5">
    <location>
        <begin position="141"/>
        <end position="161"/>
    </location>
</feature>
<feature type="transmembrane region" description="Helical" evidence="5">
    <location>
        <begin position="80"/>
        <end position="104"/>
    </location>
</feature>
<dbReference type="InterPro" id="IPR052556">
    <property type="entry name" value="PolySynth_Transporter"/>
</dbReference>
<evidence type="ECO:0000256" key="3">
    <source>
        <dbReference type="ARBA" id="ARBA00022989"/>
    </source>
</evidence>
<dbReference type="Proteomes" id="UP001223802">
    <property type="component" value="Chromosome"/>
</dbReference>
<dbReference type="Pfam" id="PF01943">
    <property type="entry name" value="Polysacc_synt"/>
    <property type="match status" value="1"/>
</dbReference>
<evidence type="ECO:0000256" key="4">
    <source>
        <dbReference type="ARBA" id="ARBA00023136"/>
    </source>
</evidence>
<dbReference type="PANTHER" id="PTHR43424:SF1">
    <property type="entry name" value="LOCUS PUTATIVE PROTEIN 1-RELATED"/>
    <property type="match status" value="1"/>
</dbReference>
<keyword evidence="3 5" id="KW-1133">Transmembrane helix</keyword>
<evidence type="ECO:0000256" key="5">
    <source>
        <dbReference type="SAM" id="Phobius"/>
    </source>
</evidence>
<accession>A0AA50KQP3</accession>
<protein>
    <submittedName>
        <fullName evidence="6">Oligosaccharide flippase family protein</fullName>
    </submittedName>
</protein>
<sequence length="407" mass="44083">MSRIVTSAFWLLLAHVGGLLIPLIELPVLARALGPKEYGLVLYALGVALTASVFVEFGFGLSGARAVAQLKEDKSELGQLVADLFLSKLLLLGLVLLAVAPLFIFQLGGTSFPVSWGVWISIFIFSFGFSPMWYFIGSERLVLVSIFDIVLRVAGLVAVILFVSEPEHSERVLWIQATVGALNTLVPTLLMIRETGFGKLELGRALLAIKISWNLFLYKGSQNIMGSLASTLLGALGGPRMVGAFVPAEKLVRAANGLAGTLLNLIFPRLVLMQNNSQGDAKRKVSLIILSLTALTLTFCVITVSLAPLLVSFIFGKGYEEAVPVLKILVWVVPLRVLSMTLAILWYIPAGQDRITSRGMILNVFTIVSLAFLLVPQFGGAGMAWAFIIAEMLMSSILITMFIRKSV</sequence>
<dbReference type="EMBL" id="CP118224">
    <property type="protein sequence ID" value="WMC11511.1"/>
    <property type="molecule type" value="Genomic_DNA"/>
</dbReference>
<name>A0AA50KQP3_9GAMM</name>
<keyword evidence="7" id="KW-1185">Reference proteome</keyword>
<evidence type="ECO:0000256" key="1">
    <source>
        <dbReference type="ARBA" id="ARBA00004141"/>
    </source>
</evidence>
<comment type="subcellular location">
    <subcellularLocation>
        <location evidence="1">Membrane</location>
        <topology evidence="1">Multi-pass membrane protein</topology>
    </subcellularLocation>
</comment>
<keyword evidence="4 5" id="KW-0472">Membrane</keyword>
<feature type="transmembrane region" description="Helical" evidence="5">
    <location>
        <begin position="116"/>
        <end position="136"/>
    </location>
</feature>
<keyword evidence="2 5" id="KW-0812">Transmembrane</keyword>
<gene>
    <name evidence="6" type="ORF">PU634_03895</name>
</gene>
<dbReference type="InterPro" id="IPR002797">
    <property type="entry name" value="Polysacc_synth"/>
</dbReference>
<proteinExistence type="predicted"/>
<dbReference type="AlphaFoldDB" id="A0AA50KQP3"/>
<feature type="transmembrane region" description="Helical" evidence="5">
    <location>
        <begin position="173"/>
        <end position="192"/>
    </location>
</feature>
<feature type="transmembrane region" description="Helical" evidence="5">
    <location>
        <begin position="42"/>
        <end position="68"/>
    </location>
</feature>
<dbReference type="RefSeq" id="WP_306762750.1">
    <property type="nucleotide sequence ID" value="NZ_CP118224.1"/>
</dbReference>
<evidence type="ECO:0000313" key="6">
    <source>
        <dbReference type="EMBL" id="WMC11511.1"/>
    </source>
</evidence>
<reference evidence="6 7" key="1">
    <citation type="submission" date="2023-02" db="EMBL/GenBank/DDBJ databases">
        <title>Complete genome sequence of a novel bacterium Oceanimonas sp. NTOU-MSR1 isolated from marine coast sediment.</title>
        <authorList>
            <person name="Yang H.-T."/>
            <person name="Chen Y.-L."/>
            <person name="Ho Y.-N."/>
        </authorList>
    </citation>
    <scope>NUCLEOTIDE SEQUENCE [LARGE SCALE GENOMIC DNA]</scope>
    <source>
        <strain evidence="6 7">NTOU-MSR1</strain>
    </source>
</reference>
<evidence type="ECO:0000313" key="7">
    <source>
        <dbReference type="Proteomes" id="UP001223802"/>
    </source>
</evidence>
<feature type="transmembrane region" description="Helical" evidence="5">
    <location>
        <begin position="384"/>
        <end position="403"/>
    </location>
</feature>